<evidence type="ECO:0000256" key="1">
    <source>
        <dbReference type="ARBA" id="ARBA00023172"/>
    </source>
</evidence>
<accession>A0ABW9ERI8</accession>
<reference evidence="3 4" key="1">
    <citation type="journal article" date="2024" name="Chem. Sci.">
        <title>Discovery of megapolipeptins by genome mining of a Burkholderiales bacteria collection.</title>
        <authorList>
            <person name="Paulo B.S."/>
            <person name="Recchia M.J.J."/>
            <person name="Lee S."/>
            <person name="Fergusson C.H."/>
            <person name="Romanowski S.B."/>
            <person name="Hernandez A."/>
            <person name="Krull N."/>
            <person name="Liu D.Y."/>
            <person name="Cavanagh H."/>
            <person name="Bos A."/>
            <person name="Gray C.A."/>
            <person name="Murphy B.T."/>
            <person name="Linington R.G."/>
            <person name="Eustaquio A.S."/>
        </authorList>
    </citation>
    <scope>NUCLEOTIDE SEQUENCE [LARGE SCALE GENOMIC DNA]</scope>
    <source>
        <strain evidence="3 4">RL17-350-BIC-E</strain>
    </source>
</reference>
<dbReference type="RefSeq" id="WP_408157835.1">
    <property type="nucleotide sequence ID" value="NZ_JAQQCL010000051.1"/>
</dbReference>
<dbReference type="PROSITE" id="PS51898">
    <property type="entry name" value="TYR_RECOMBINASE"/>
    <property type="match status" value="1"/>
</dbReference>
<name>A0ABW9ERI8_9BURK</name>
<dbReference type="Proteomes" id="UP001629392">
    <property type="component" value="Unassembled WGS sequence"/>
</dbReference>
<protein>
    <submittedName>
        <fullName evidence="3">Gamma-mobile-trio recombinase GmtY</fullName>
    </submittedName>
</protein>
<keyword evidence="4" id="KW-1185">Reference proteome</keyword>
<comment type="caution">
    <text evidence="3">The sequence shown here is derived from an EMBL/GenBank/DDBJ whole genome shotgun (WGS) entry which is preliminary data.</text>
</comment>
<dbReference type="Gene3D" id="1.10.443.10">
    <property type="entry name" value="Intergrase catalytic core"/>
    <property type="match status" value="1"/>
</dbReference>
<evidence type="ECO:0000313" key="4">
    <source>
        <dbReference type="Proteomes" id="UP001629392"/>
    </source>
</evidence>
<proteinExistence type="predicted"/>
<dbReference type="InterPro" id="IPR002104">
    <property type="entry name" value="Integrase_catalytic"/>
</dbReference>
<feature type="domain" description="Tyr recombinase" evidence="2">
    <location>
        <begin position="189"/>
        <end position="446"/>
    </location>
</feature>
<keyword evidence="1" id="KW-0233">DNA recombination</keyword>
<dbReference type="InterPro" id="IPR013762">
    <property type="entry name" value="Integrase-like_cat_sf"/>
</dbReference>
<dbReference type="SUPFAM" id="SSF56349">
    <property type="entry name" value="DNA breaking-rejoining enzymes"/>
    <property type="match status" value="1"/>
</dbReference>
<gene>
    <name evidence="3" type="primary">gmtY</name>
    <name evidence="3" type="ORF">PQQ73_36010</name>
</gene>
<dbReference type="InterPro" id="IPR011010">
    <property type="entry name" value="DNA_brk_join_enz"/>
</dbReference>
<dbReference type="EMBL" id="JAQQCL010000051">
    <property type="protein sequence ID" value="MFM0721697.1"/>
    <property type="molecule type" value="Genomic_DNA"/>
</dbReference>
<dbReference type="NCBIfam" id="NF040693">
    <property type="entry name" value="recomb_GmtY"/>
    <property type="match status" value="1"/>
</dbReference>
<evidence type="ECO:0000259" key="2">
    <source>
        <dbReference type="PROSITE" id="PS51898"/>
    </source>
</evidence>
<evidence type="ECO:0000313" key="3">
    <source>
        <dbReference type="EMBL" id="MFM0721697.1"/>
    </source>
</evidence>
<organism evidence="3 4">
    <name type="scientific">Paraburkholderia strydomiana</name>
    <dbReference type="NCBI Taxonomy" id="1245417"/>
    <lineage>
        <taxon>Bacteria</taxon>
        <taxon>Pseudomonadati</taxon>
        <taxon>Pseudomonadota</taxon>
        <taxon>Betaproteobacteria</taxon>
        <taxon>Burkholderiales</taxon>
        <taxon>Burkholderiaceae</taxon>
        <taxon>Paraburkholderia</taxon>
    </lineage>
</organism>
<sequence length="462" mass="52613">MVYTESVLVRDSLRADAPTIILLVGAAPFEQLLEFLREKCVSLSAERTYAQATGRFIEWLSVRAVEFTDTSKRSLSYTAFVHDLRFGTYRDGVDETGLHWRATSQKNLKRLVNGLIEFSDWLNRRYGMTMLNPIHNHASTADQLIFWRKWNKQRSGSLLAHTKSRHAADESAYYARQVKLPRNGNETLTEAKAFPAERLDELLWQGFINPGKARDSRPWVKYNIRDILVSLLCVYGGCRASEPLHLWVDDVFVDPNDPELALVLIHEPSEGTVGYVDAITGARRTTTRADFLQRFCAGRKPLTRETGRRHAGWKGALLTHRTRKAFQIFWIDKNAGRIFLTLWRLYIQHIRPVTPQMPWAFLTKSGQPLGAEGYEDSFNAAVRRIGLTPAKWAGTSSHGLRHRYGQWLNDLGLGNKEGQVAMHHLNAKSQEVYRQLGVDKVADAIGKITAMQQPLFLRIGNQ</sequence>